<comment type="cofactor">
    <cofactor evidence="6">
        <name>Mg(2+)</name>
        <dbReference type="ChEBI" id="CHEBI:18420"/>
    </cofactor>
</comment>
<evidence type="ECO:0000313" key="7">
    <source>
        <dbReference type="Proteomes" id="UP000790787"/>
    </source>
</evidence>
<dbReference type="RefSeq" id="XP_016499454.1">
    <property type="nucleotide sequence ID" value="XM_016643968.2"/>
</dbReference>
<dbReference type="AlphaFoldDB" id="A0A1S4CES2"/>
<dbReference type="InterPro" id="IPR002698">
    <property type="entry name" value="FTHF_cligase"/>
</dbReference>
<reference evidence="7" key="1">
    <citation type="journal article" date="2014" name="Nat. Commun.">
        <title>The tobacco genome sequence and its comparison with those of tomato and potato.</title>
        <authorList>
            <person name="Sierro N."/>
            <person name="Battey J.N."/>
            <person name="Ouadi S."/>
            <person name="Bakaher N."/>
            <person name="Bovet L."/>
            <person name="Willig A."/>
            <person name="Goepfert S."/>
            <person name="Peitsch M.C."/>
            <person name="Ivanov N.V."/>
        </authorList>
    </citation>
    <scope>NUCLEOTIDE SEQUENCE [LARGE SCALE GENOMIC DNA]</scope>
</reference>
<dbReference type="FunFam" id="3.40.50.10420:FF:000003">
    <property type="entry name" value="5-formyltetrahydrofolate cyclo-ligase"/>
    <property type="match status" value="1"/>
</dbReference>
<protein>
    <recommendedName>
        <fullName evidence="5 6">5-formyltetrahydrofolate cyclo-ligase</fullName>
        <ecNumber evidence="5 6">6.3.3.2</ecNumber>
    </recommendedName>
</protein>
<keyword evidence="3 6" id="KW-0067">ATP-binding</keyword>
<dbReference type="GO" id="GO:0030272">
    <property type="term" value="F:5-formyltetrahydrofolate cyclo-ligase activity"/>
    <property type="evidence" value="ECO:0007669"/>
    <property type="project" value="UniProtKB-EC"/>
</dbReference>
<evidence type="ECO:0000256" key="4">
    <source>
        <dbReference type="ARBA" id="ARBA00036539"/>
    </source>
</evidence>
<dbReference type="GO" id="GO:0005524">
    <property type="term" value="F:ATP binding"/>
    <property type="evidence" value="ECO:0007669"/>
    <property type="project" value="UniProtKB-KW"/>
</dbReference>
<organism evidence="7 8">
    <name type="scientific">Nicotiana tabacum</name>
    <name type="common">Common tobacco</name>
    <dbReference type="NCBI Taxonomy" id="4097"/>
    <lineage>
        <taxon>Eukaryota</taxon>
        <taxon>Viridiplantae</taxon>
        <taxon>Streptophyta</taxon>
        <taxon>Embryophyta</taxon>
        <taxon>Tracheophyta</taxon>
        <taxon>Spermatophyta</taxon>
        <taxon>Magnoliopsida</taxon>
        <taxon>eudicotyledons</taxon>
        <taxon>Gunneridae</taxon>
        <taxon>Pentapetalae</taxon>
        <taxon>asterids</taxon>
        <taxon>lamiids</taxon>
        <taxon>Solanales</taxon>
        <taxon>Solanaceae</taxon>
        <taxon>Nicotianoideae</taxon>
        <taxon>Nicotianeae</taxon>
        <taxon>Nicotiana</taxon>
    </lineage>
</organism>
<dbReference type="GeneID" id="107818051"/>
<evidence type="ECO:0000256" key="6">
    <source>
        <dbReference type="RuleBase" id="RU361279"/>
    </source>
</evidence>
<dbReference type="InterPro" id="IPR037171">
    <property type="entry name" value="NagB/RpiA_transferase-like"/>
</dbReference>
<dbReference type="InterPro" id="IPR024185">
    <property type="entry name" value="FTHF_cligase-like_sf"/>
</dbReference>
<keyword evidence="2 6" id="KW-0547">Nucleotide-binding</keyword>
<comment type="catalytic activity">
    <reaction evidence="4 6">
        <text>(6S)-5-formyl-5,6,7,8-tetrahydrofolate + ATP = (6R)-5,10-methenyltetrahydrofolate + ADP + phosphate</text>
        <dbReference type="Rhea" id="RHEA:10488"/>
        <dbReference type="ChEBI" id="CHEBI:30616"/>
        <dbReference type="ChEBI" id="CHEBI:43474"/>
        <dbReference type="ChEBI" id="CHEBI:57455"/>
        <dbReference type="ChEBI" id="CHEBI:57457"/>
        <dbReference type="ChEBI" id="CHEBI:456216"/>
        <dbReference type="EC" id="6.3.3.2"/>
    </reaction>
</comment>
<proteinExistence type="inferred from homology"/>
<dbReference type="PANTHER" id="PTHR23407">
    <property type="entry name" value="ATPASE INHIBITOR/5-FORMYLTETRAHYDROFOLATE CYCLO-LIGASE"/>
    <property type="match status" value="1"/>
</dbReference>
<keyword evidence="6" id="KW-0460">Magnesium</keyword>
<dbReference type="EC" id="6.3.3.2" evidence="5 6"/>
<name>A0A1S4CES2_TOBAC</name>
<evidence type="ECO:0000256" key="3">
    <source>
        <dbReference type="ARBA" id="ARBA00022840"/>
    </source>
</evidence>
<dbReference type="Proteomes" id="UP000790787">
    <property type="component" value="Chromosome 4"/>
</dbReference>
<evidence type="ECO:0000256" key="5">
    <source>
        <dbReference type="ARBA" id="ARBA00038966"/>
    </source>
</evidence>
<dbReference type="Gene3D" id="3.40.50.10420">
    <property type="entry name" value="NagB/RpiA/CoA transferase-like"/>
    <property type="match status" value="1"/>
</dbReference>
<dbReference type="NCBIfam" id="TIGR02727">
    <property type="entry name" value="MTHFS_bact"/>
    <property type="match status" value="1"/>
</dbReference>
<evidence type="ECO:0000313" key="8">
    <source>
        <dbReference type="RefSeq" id="XP_016499454.1"/>
    </source>
</evidence>
<dbReference type="Pfam" id="PF01812">
    <property type="entry name" value="5-FTHF_cyc-lig"/>
    <property type="match status" value="1"/>
</dbReference>
<gene>
    <name evidence="8" type="primary">LOC107818051</name>
</gene>
<keyword evidence="7" id="KW-1185">Reference proteome</keyword>
<accession>A0A1S4CES2</accession>
<dbReference type="PANTHER" id="PTHR23407:SF1">
    <property type="entry name" value="5-FORMYLTETRAHYDROFOLATE CYCLO-LIGASE"/>
    <property type="match status" value="1"/>
</dbReference>
<evidence type="ECO:0000256" key="2">
    <source>
        <dbReference type="ARBA" id="ARBA00022741"/>
    </source>
</evidence>
<keyword evidence="6" id="KW-0479">Metal-binding</keyword>
<dbReference type="SUPFAM" id="SSF100950">
    <property type="entry name" value="NagB/RpiA/CoA transferase-like"/>
    <property type="match status" value="1"/>
</dbReference>
<sequence>MTNPWTVASIPRFFFTRSAILRRQPSPCSGVATMSAAGEKNFSSDAAHLETIFKQKKALRSVVKRDLKSMDPILRSQEDEAIQRIVMEAPWFKACKRLCAYISSSALREVDTTQIMSHFLGSHPEMQKKLFVPRVEDRNRNMRMLHISSTDDLIANSMDILEPAPVDADGNEREDVLFANEPVDLFLLPGLAFDKAGRRLGRGGGYYDTFLSRYQELAMERNWKQPLKIALCYSVQIVDEGTIPLTPNDILVDALVSPSGVIPISPAALEIRH</sequence>
<dbReference type="RefSeq" id="XP_016499454.1">
    <property type="nucleotide sequence ID" value="XM_016643968.1"/>
</dbReference>
<evidence type="ECO:0000256" key="1">
    <source>
        <dbReference type="ARBA" id="ARBA00010638"/>
    </source>
</evidence>
<dbReference type="OrthoDB" id="2015992at2759"/>
<reference evidence="8" key="2">
    <citation type="submission" date="2025-08" db="UniProtKB">
        <authorList>
            <consortium name="RefSeq"/>
        </authorList>
    </citation>
    <scope>IDENTIFICATION</scope>
    <source>
        <tissue evidence="8">Leaf</tissue>
    </source>
</reference>
<comment type="similarity">
    <text evidence="1 6">Belongs to the 5-formyltetrahydrofolate cyclo-ligase family.</text>
</comment>
<dbReference type="GO" id="GO:0046872">
    <property type="term" value="F:metal ion binding"/>
    <property type="evidence" value="ECO:0007669"/>
    <property type="project" value="UniProtKB-KW"/>
</dbReference>